<dbReference type="InterPro" id="IPR020846">
    <property type="entry name" value="MFS_dom"/>
</dbReference>
<keyword evidence="9" id="KW-1185">Reference proteome</keyword>
<dbReference type="FunFam" id="1.20.1250.20:FF:000196">
    <property type="entry name" value="MFS toxin efflux pump (AflT)"/>
    <property type="match status" value="1"/>
</dbReference>
<dbReference type="Gene3D" id="1.20.1250.20">
    <property type="entry name" value="MFS general substrate transporter like domains"/>
    <property type="match status" value="1"/>
</dbReference>
<feature type="transmembrane region" description="Helical" evidence="6">
    <location>
        <begin position="311"/>
        <end position="330"/>
    </location>
</feature>
<evidence type="ECO:0000256" key="6">
    <source>
        <dbReference type="SAM" id="Phobius"/>
    </source>
</evidence>
<dbReference type="FunFam" id="1.20.1720.10:FF:000012">
    <property type="entry name" value="MFS toxin efflux pump (AflT)"/>
    <property type="match status" value="1"/>
</dbReference>
<dbReference type="InterPro" id="IPR036259">
    <property type="entry name" value="MFS_trans_sf"/>
</dbReference>
<feature type="compositionally biased region" description="Basic and acidic residues" evidence="5">
    <location>
        <begin position="172"/>
        <end position="181"/>
    </location>
</feature>
<feature type="compositionally biased region" description="Basic and acidic residues" evidence="5">
    <location>
        <begin position="213"/>
        <end position="227"/>
    </location>
</feature>
<evidence type="ECO:0000256" key="5">
    <source>
        <dbReference type="SAM" id="MobiDB-lite"/>
    </source>
</evidence>
<evidence type="ECO:0000256" key="4">
    <source>
        <dbReference type="ARBA" id="ARBA00023136"/>
    </source>
</evidence>
<dbReference type="EMBL" id="DF933819">
    <property type="protein sequence ID" value="GAM37270.1"/>
    <property type="molecule type" value="Genomic_DNA"/>
</dbReference>
<dbReference type="PRINTS" id="PR01036">
    <property type="entry name" value="TCRTETB"/>
</dbReference>
<keyword evidence="2 6" id="KW-0812">Transmembrane</keyword>
<feature type="domain" description="Major facilitator superfamily (MFS) profile" evidence="7">
    <location>
        <begin position="246"/>
        <end position="739"/>
    </location>
</feature>
<feature type="transmembrane region" description="Helical" evidence="6">
    <location>
        <begin position="243"/>
        <end position="269"/>
    </location>
</feature>
<organism evidence="8 9">
    <name type="scientific">Talaromyces pinophilus</name>
    <name type="common">Penicillium pinophilum</name>
    <dbReference type="NCBI Taxonomy" id="128442"/>
    <lineage>
        <taxon>Eukaryota</taxon>
        <taxon>Fungi</taxon>
        <taxon>Dikarya</taxon>
        <taxon>Ascomycota</taxon>
        <taxon>Pezizomycotina</taxon>
        <taxon>Eurotiomycetes</taxon>
        <taxon>Eurotiomycetidae</taxon>
        <taxon>Eurotiales</taxon>
        <taxon>Trichocomaceae</taxon>
        <taxon>Talaromyces</taxon>
        <taxon>Talaromyces sect. Talaromyces</taxon>
    </lineage>
</organism>
<feature type="transmembrane region" description="Helical" evidence="6">
    <location>
        <begin position="336"/>
        <end position="357"/>
    </location>
</feature>
<feature type="transmembrane region" description="Helical" evidence="6">
    <location>
        <begin position="635"/>
        <end position="657"/>
    </location>
</feature>
<feature type="transmembrane region" description="Helical" evidence="6">
    <location>
        <begin position="369"/>
        <end position="390"/>
    </location>
</feature>
<dbReference type="GO" id="GO:0005886">
    <property type="term" value="C:plasma membrane"/>
    <property type="evidence" value="ECO:0007669"/>
    <property type="project" value="TreeGrafter"/>
</dbReference>
<feature type="transmembrane region" description="Helical" evidence="6">
    <location>
        <begin position="577"/>
        <end position="595"/>
    </location>
</feature>
<dbReference type="AlphaFoldDB" id="A0A0B8MXQ2"/>
<evidence type="ECO:0000256" key="3">
    <source>
        <dbReference type="ARBA" id="ARBA00022989"/>
    </source>
</evidence>
<dbReference type="CDD" id="cd17502">
    <property type="entry name" value="MFS_Azr1_MDR_like"/>
    <property type="match status" value="1"/>
</dbReference>
<proteinExistence type="predicted"/>
<dbReference type="InterPro" id="IPR011701">
    <property type="entry name" value="MFS"/>
</dbReference>
<comment type="subcellular location">
    <subcellularLocation>
        <location evidence="1">Membrane</location>
        <topology evidence="1">Multi-pass membrane protein</topology>
    </subcellularLocation>
</comment>
<protein>
    <recommendedName>
        <fullName evidence="7">Major facilitator superfamily (MFS) profile domain-containing protein</fullName>
    </recommendedName>
</protein>
<evidence type="ECO:0000313" key="8">
    <source>
        <dbReference type="EMBL" id="GAM37270.1"/>
    </source>
</evidence>
<feature type="region of interest" description="Disordered" evidence="5">
    <location>
        <begin position="172"/>
        <end position="200"/>
    </location>
</feature>
<feature type="transmembrane region" description="Helical" evidence="6">
    <location>
        <begin position="473"/>
        <end position="490"/>
    </location>
</feature>
<accession>A0A0B8MXQ2</accession>
<evidence type="ECO:0000313" key="9">
    <source>
        <dbReference type="Proteomes" id="UP000053095"/>
    </source>
</evidence>
<feature type="transmembrane region" description="Helical" evidence="6">
    <location>
        <begin position="714"/>
        <end position="734"/>
    </location>
</feature>
<dbReference type="PANTHER" id="PTHR23501">
    <property type="entry name" value="MAJOR FACILITATOR SUPERFAMILY"/>
    <property type="match status" value="1"/>
</dbReference>
<name>A0A0B8MXQ2_TALPI</name>
<feature type="transmembrane region" description="Helical" evidence="6">
    <location>
        <begin position="440"/>
        <end position="461"/>
    </location>
</feature>
<dbReference type="Proteomes" id="UP000053095">
    <property type="component" value="Unassembled WGS sequence"/>
</dbReference>
<keyword evidence="4 6" id="KW-0472">Membrane</keyword>
<evidence type="ECO:0000256" key="1">
    <source>
        <dbReference type="ARBA" id="ARBA00004141"/>
    </source>
</evidence>
<feature type="transmembrane region" description="Helical" evidence="6">
    <location>
        <begin position="607"/>
        <end position="628"/>
    </location>
</feature>
<feature type="compositionally biased region" description="Basic and acidic residues" evidence="5">
    <location>
        <begin position="188"/>
        <end position="200"/>
    </location>
</feature>
<dbReference type="SUPFAM" id="SSF103473">
    <property type="entry name" value="MFS general substrate transporter"/>
    <property type="match status" value="1"/>
</dbReference>
<feature type="transmembrane region" description="Helical" evidence="6">
    <location>
        <begin position="551"/>
        <end position="570"/>
    </location>
</feature>
<dbReference type="Gene3D" id="1.20.1720.10">
    <property type="entry name" value="Multidrug resistance protein D"/>
    <property type="match status" value="1"/>
</dbReference>
<gene>
    <name evidence="8" type="ORF">TCE0_023f07053</name>
</gene>
<feature type="transmembrane region" description="Helical" evidence="6">
    <location>
        <begin position="510"/>
        <end position="531"/>
    </location>
</feature>
<feature type="transmembrane region" description="Helical" evidence="6">
    <location>
        <begin position="396"/>
        <end position="419"/>
    </location>
</feature>
<evidence type="ECO:0000259" key="7">
    <source>
        <dbReference type="PROSITE" id="PS50850"/>
    </source>
</evidence>
<feature type="region of interest" description="Disordered" evidence="5">
    <location>
        <begin position="213"/>
        <end position="232"/>
    </location>
</feature>
<reference evidence="9" key="1">
    <citation type="journal article" date="2015" name="Genome Announc.">
        <title>Draft genome sequence of Talaromyces cellulolyticus strain Y-94, a source of lignocellulosic biomass-degrading enzymes.</title>
        <authorList>
            <person name="Fujii T."/>
            <person name="Koike H."/>
            <person name="Sawayama S."/>
            <person name="Yano S."/>
            <person name="Inoue H."/>
        </authorList>
    </citation>
    <scope>NUCLEOTIDE SEQUENCE [LARGE SCALE GENOMIC DNA]</scope>
    <source>
        <strain evidence="9">Y-94</strain>
    </source>
</reference>
<keyword evidence="3 6" id="KW-1133">Transmembrane helix</keyword>
<dbReference type="GO" id="GO:0022857">
    <property type="term" value="F:transmembrane transporter activity"/>
    <property type="evidence" value="ECO:0007669"/>
    <property type="project" value="InterPro"/>
</dbReference>
<evidence type="ECO:0000256" key="2">
    <source>
        <dbReference type="ARBA" id="ARBA00022692"/>
    </source>
</evidence>
<feature type="transmembrane region" description="Helical" evidence="6">
    <location>
        <begin position="281"/>
        <end position="299"/>
    </location>
</feature>
<dbReference type="Pfam" id="PF07690">
    <property type="entry name" value="MFS_1"/>
    <property type="match status" value="1"/>
</dbReference>
<dbReference type="PANTHER" id="PTHR23501:SF199">
    <property type="entry name" value="MFS EFFLUX TRANSPORTER INPD-RELATED"/>
    <property type="match status" value="1"/>
</dbReference>
<sequence>MSSQIHQASADLVRPVPIVITVLDLAYVNQPVAVIGVRQAPDPSGACITGRKIYPSVDPLSRKEEKHIRIRDTSANQLAFIPNFSLNGGPPGQARVGRDDGYCWLVGIKGRASFRKEGKSRSAFVTACTLGRSDLTVSSLTNEMADKHPTGNLDGSTDVSLADGQSIRERNNMALESEKQVEAGQPDDASRDEQATVHEPIADEKAAVDTALEKADSGDVTDEKKIENEEEEEQLEYPAKWRLALITIALCLSVFCMALDNTIIATAIPRITDQFNAVNDVGWYGAAYLLTTCCLQLIFGKLYTFYSIKWVYLTALFIFELGSFVCGITPNSVGLIMGRAVAGMGAAGIFSGALLIVSRTVPLSQRPMYMGLIGGMWGIASVAGPLMGGAFTDKVTWRWCFYINLPFGAITGLFIIFFFQPPGGKTKGAASTWKEQVKLLDLEGTFFFIPGVICLLLALQWGGTKYAWNDGRIIALFVLFGVLIIAFVAIQIWKQEMATVPPRIFKNRNIWGCALFAAFQGAAFFVLVYYIPIWFQAIKGASAVRSGIMNLPLILSLVAISMLSGGLVSYIGYYTPFMIISSVLTAIGAGLMTTFDINTPQPQWIGYQFIFGAGVGFGMQQTMIAVQACLKGSDIAVGTAIVMFSQTLGGALFIAVAENVFANKLVSNVAAANLPGVSPTVVLNTGATEIQKVIPAQFLPTVLNAYNDALTNSYYVSVAMSCLTLIGALSIQWVSIKGKKIEMGAAA</sequence>
<dbReference type="PROSITE" id="PS50850">
    <property type="entry name" value="MFS"/>
    <property type="match status" value="1"/>
</dbReference>